<organism evidence="27 28">
    <name type="scientific">Tetrahymena thermophila (strain SB210)</name>
    <dbReference type="NCBI Taxonomy" id="312017"/>
    <lineage>
        <taxon>Eukaryota</taxon>
        <taxon>Sar</taxon>
        <taxon>Alveolata</taxon>
        <taxon>Ciliophora</taxon>
        <taxon>Intramacronucleata</taxon>
        <taxon>Oligohymenophorea</taxon>
        <taxon>Hymenostomatida</taxon>
        <taxon>Tetrahymenina</taxon>
        <taxon>Tetrahymenidae</taxon>
        <taxon>Tetrahymena</taxon>
    </lineage>
</organism>
<evidence type="ECO:0000256" key="15">
    <source>
        <dbReference type="ARBA" id="ARBA00044899"/>
    </source>
</evidence>
<evidence type="ECO:0000256" key="20">
    <source>
        <dbReference type="ARBA" id="ARBA00044924"/>
    </source>
</evidence>
<feature type="transmembrane region" description="Helical" evidence="26">
    <location>
        <begin position="90"/>
        <end position="108"/>
    </location>
</feature>
<dbReference type="PANTHER" id="PTHR23512:SF3">
    <property type="entry name" value="MAJOR FACILITATOR SUPERFAMILY DOMAIN-CONTAINING PROTEIN 1"/>
    <property type="match status" value="1"/>
</dbReference>
<evidence type="ECO:0000256" key="17">
    <source>
        <dbReference type="ARBA" id="ARBA00044903"/>
    </source>
</evidence>
<comment type="catalytic activity">
    <reaction evidence="20">
        <text>L-lysyl-glycine(out) = L-lysyl-glycine(in)</text>
        <dbReference type="Rhea" id="RHEA:79407"/>
        <dbReference type="ChEBI" id="CHEBI:191202"/>
    </reaction>
</comment>
<evidence type="ECO:0000256" key="12">
    <source>
        <dbReference type="ARBA" id="ARBA00044891"/>
    </source>
</evidence>
<evidence type="ECO:0000256" key="6">
    <source>
        <dbReference type="ARBA" id="ARBA00023136"/>
    </source>
</evidence>
<evidence type="ECO:0000256" key="7">
    <source>
        <dbReference type="ARBA" id="ARBA00023228"/>
    </source>
</evidence>
<evidence type="ECO:0000256" key="1">
    <source>
        <dbReference type="ARBA" id="ARBA00004155"/>
    </source>
</evidence>
<evidence type="ECO:0000256" key="24">
    <source>
        <dbReference type="ARBA" id="ARBA00046376"/>
    </source>
</evidence>
<keyword evidence="6 26" id="KW-0472">Membrane</keyword>
<dbReference type="InParanoid" id="I7M8T1"/>
<evidence type="ECO:0000313" key="28">
    <source>
        <dbReference type="Proteomes" id="UP000009168"/>
    </source>
</evidence>
<evidence type="ECO:0000256" key="5">
    <source>
        <dbReference type="ARBA" id="ARBA00022989"/>
    </source>
</evidence>
<comment type="function">
    <text evidence="23">Lysosomal dipeptide uniporter that selectively exports lysine, arginine or histidine-containing dipeptides with a net positive charge from the lysosome lumen into the cytosol. Could play a role in a specific type of protein O-glycosylation indirectly regulating macrophages migration and tissue invasion. Also essential for liver homeostasis.</text>
</comment>
<evidence type="ECO:0000313" key="27">
    <source>
        <dbReference type="EMBL" id="EAR99608.2"/>
    </source>
</evidence>
<dbReference type="OrthoDB" id="424834at2759"/>
<name>I7M8T1_TETTS</name>
<evidence type="ECO:0000256" key="13">
    <source>
        <dbReference type="ARBA" id="ARBA00044893"/>
    </source>
</evidence>
<keyword evidence="5 26" id="KW-1133">Transmembrane helix</keyword>
<evidence type="ECO:0000256" key="2">
    <source>
        <dbReference type="ARBA" id="ARBA00008335"/>
    </source>
</evidence>
<dbReference type="GO" id="GO:0005765">
    <property type="term" value="C:lysosomal membrane"/>
    <property type="evidence" value="ECO:0007669"/>
    <property type="project" value="UniProtKB-SubCell"/>
</dbReference>
<evidence type="ECO:0000256" key="21">
    <source>
        <dbReference type="ARBA" id="ARBA00044985"/>
    </source>
</evidence>
<comment type="subunit">
    <text evidence="24">Homodimer. Interacts with lysosomal protein GLMP (via lumenal domain); the interaction starts while both proteins are still in the endoplasmic reticulum and is required for stabilization of MFSD1 in lysosomes but has no direct effect on its targeting to lysosomes or transporter activity.</text>
</comment>
<comment type="catalytic activity">
    <reaction evidence="15">
        <text>L-arginyl-L-alpha-amino acid(out) = L-arginyl-L-alpha-amino acid(in)</text>
        <dbReference type="Rhea" id="RHEA:79371"/>
        <dbReference type="ChEBI" id="CHEBI:84315"/>
    </reaction>
</comment>
<comment type="catalytic activity">
    <reaction evidence="12">
        <text>L-lysyl-L-alpha-amino acid(out) = L-lysyl-L-alpha-amino acid(in)</text>
        <dbReference type="Rhea" id="RHEA:79387"/>
        <dbReference type="ChEBI" id="CHEBI:229965"/>
    </reaction>
</comment>
<reference evidence="28" key="1">
    <citation type="journal article" date="2006" name="PLoS Biol.">
        <title>Macronuclear genome sequence of the ciliate Tetrahymena thermophila, a model eukaryote.</title>
        <authorList>
            <person name="Eisen J.A."/>
            <person name="Coyne R.S."/>
            <person name="Wu M."/>
            <person name="Wu D."/>
            <person name="Thiagarajan M."/>
            <person name="Wortman J.R."/>
            <person name="Badger J.H."/>
            <person name="Ren Q."/>
            <person name="Amedeo P."/>
            <person name="Jones K.M."/>
            <person name="Tallon L.J."/>
            <person name="Delcher A.L."/>
            <person name="Salzberg S.L."/>
            <person name="Silva J.C."/>
            <person name="Haas B.J."/>
            <person name="Majoros W.H."/>
            <person name="Farzad M."/>
            <person name="Carlton J.M."/>
            <person name="Smith R.K. Jr."/>
            <person name="Garg J."/>
            <person name="Pearlman R.E."/>
            <person name="Karrer K.M."/>
            <person name="Sun L."/>
            <person name="Manning G."/>
            <person name="Elde N.C."/>
            <person name="Turkewitz A.P."/>
            <person name="Asai D.J."/>
            <person name="Wilkes D.E."/>
            <person name="Wang Y."/>
            <person name="Cai H."/>
            <person name="Collins K."/>
            <person name="Stewart B.A."/>
            <person name="Lee S.R."/>
            <person name="Wilamowska K."/>
            <person name="Weinberg Z."/>
            <person name="Ruzzo W.L."/>
            <person name="Wloga D."/>
            <person name="Gaertig J."/>
            <person name="Frankel J."/>
            <person name="Tsao C.-C."/>
            <person name="Gorovsky M.A."/>
            <person name="Keeling P.J."/>
            <person name="Waller R.F."/>
            <person name="Patron N.J."/>
            <person name="Cherry J.M."/>
            <person name="Stover N.A."/>
            <person name="Krieger C.J."/>
            <person name="del Toro C."/>
            <person name="Ryder H.F."/>
            <person name="Williamson S.C."/>
            <person name="Barbeau R.A."/>
            <person name="Hamilton E.P."/>
            <person name="Orias E."/>
        </authorList>
    </citation>
    <scope>NUCLEOTIDE SEQUENCE [LARGE SCALE GENOMIC DNA]</scope>
    <source>
        <strain evidence="28">SB210</strain>
    </source>
</reference>
<evidence type="ECO:0000256" key="14">
    <source>
        <dbReference type="ARBA" id="ARBA00044898"/>
    </source>
</evidence>
<evidence type="ECO:0000256" key="18">
    <source>
        <dbReference type="ARBA" id="ARBA00044912"/>
    </source>
</evidence>
<protein>
    <recommendedName>
        <fullName evidence="21">Lysosomal dipeptide transporter MFSD1</fullName>
    </recommendedName>
    <alternativeName>
        <fullName evidence="22">Major facilitator superfamily domain-containing protein 1</fullName>
    </alternativeName>
</protein>
<feature type="transmembrane region" description="Helical" evidence="26">
    <location>
        <begin position="266"/>
        <end position="284"/>
    </location>
</feature>
<evidence type="ECO:0000256" key="9">
    <source>
        <dbReference type="ARBA" id="ARBA00044878"/>
    </source>
</evidence>
<comment type="catalytic activity">
    <reaction evidence="13">
        <text>L-alpha-aminoacyl-L-lysine(out) = L-alpha-aminoacyl-L-lysine(in)</text>
        <dbReference type="Rhea" id="RHEA:79383"/>
        <dbReference type="ChEBI" id="CHEBI:229966"/>
    </reaction>
</comment>
<dbReference type="RefSeq" id="XP_001019853.2">
    <property type="nucleotide sequence ID" value="XM_001019853.2"/>
</dbReference>
<dbReference type="InterPro" id="IPR052187">
    <property type="entry name" value="MFSD1"/>
</dbReference>
<dbReference type="InterPro" id="IPR036259">
    <property type="entry name" value="MFS_trans_sf"/>
</dbReference>
<evidence type="ECO:0000256" key="8">
    <source>
        <dbReference type="ARBA" id="ARBA00044876"/>
    </source>
</evidence>
<evidence type="ECO:0000256" key="25">
    <source>
        <dbReference type="SAM" id="MobiDB-lite"/>
    </source>
</evidence>
<evidence type="ECO:0000256" key="19">
    <source>
        <dbReference type="ARBA" id="ARBA00044919"/>
    </source>
</evidence>
<sequence length="410" mass="46483">MENKTNFLNQSTVSESTETDQIENRKRIITSDNMQIEEQSSEQNKFIETKRFWILPFLSTVTFGAYFNVNFQSFVKEQLMTQMNMDTSDYSWFLLIPTLPNIVLPLVVGPFMDLVGARTCLVLFTFIISLGMSLCMISISVSSLGWLIFGKTLLAISVECQNISFSTLAGKWFTSKGLAIAFTLQSFSTKIASSVSGIAYPQLYSQHNNLMSPFYLGISFCIMNCFTSWIVFYYDRNADKQTTPTPTKEVKKSKFKFDDLKKLSKVYWMYASQCFLMFGGFYAYENYLQTIFTKKFLIQTTLAGELVSIPYWIAFVVPLLGLFVEKFGYRCIGLVFSSFLALLSIFILLVAPQGENLVLVCASLVIFGIFLSFMCAYLFPTIPFLSQKQTLGTGFAICYSCKNGGKIKIQ</sequence>
<evidence type="ECO:0000256" key="23">
    <source>
        <dbReference type="ARBA" id="ARBA00045709"/>
    </source>
</evidence>
<dbReference type="GO" id="GO:0022857">
    <property type="term" value="F:transmembrane transporter activity"/>
    <property type="evidence" value="ECO:0007669"/>
    <property type="project" value="InterPro"/>
</dbReference>
<gene>
    <name evidence="27" type="ORF">TTHERM_00139710</name>
</gene>
<dbReference type="Gene3D" id="1.20.1250.20">
    <property type="entry name" value="MFS general substrate transporter like domains"/>
    <property type="match status" value="2"/>
</dbReference>
<evidence type="ECO:0000256" key="11">
    <source>
        <dbReference type="ARBA" id="ARBA00044884"/>
    </source>
</evidence>
<comment type="catalytic activity">
    <reaction evidence="11">
        <text>L-alpha-aminoacyl-L-histidine(out) = L-alpha-aminoacyl-L-histidine(in)</text>
        <dbReference type="Rhea" id="RHEA:79375"/>
        <dbReference type="ChEBI" id="CHEBI:229967"/>
    </reaction>
</comment>
<dbReference type="PANTHER" id="PTHR23512">
    <property type="entry name" value="MAJOR FACILITATOR SUPERFAMILY DOMAIN-CONTAINING PROTEIN 1"/>
    <property type="match status" value="1"/>
</dbReference>
<dbReference type="STRING" id="312017.I7M8T1"/>
<feature type="compositionally biased region" description="Polar residues" evidence="25">
    <location>
        <begin position="1"/>
        <end position="16"/>
    </location>
</feature>
<evidence type="ECO:0000256" key="4">
    <source>
        <dbReference type="ARBA" id="ARBA00022692"/>
    </source>
</evidence>
<evidence type="ECO:0000256" key="10">
    <source>
        <dbReference type="ARBA" id="ARBA00044881"/>
    </source>
</evidence>
<comment type="similarity">
    <text evidence="2">Belongs to the major facilitator superfamily.</text>
</comment>
<dbReference type="SUPFAM" id="SSF103473">
    <property type="entry name" value="MFS general substrate transporter"/>
    <property type="match status" value="1"/>
</dbReference>
<feature type="transmembrane region" description="Helical" evidence="26">
    <location>
        <begin position="214"/>
        <end position="234"/>
    </location>
</feature>
<keyword evidence="3" id="KW-0813">Transport</keyword>
<feature type="transmembrane region" description="Helical" evidence="26">
    <location>
        <begin position="120"/>
        <end position="149"/>
    </location>
</feature>
<feature type="transmembrane region" description="Helical" evidence="26">
    <location>
        <begin position="52"/>
        <end position="70"/>
    </location>
</feature>
<comment type="catalytic activity">
    <reaction evidence="10">
        <text>L-alpha-aminoacyl-L-arginine(out) = L-alpha-aminoacyl-L-arginine(in)</text>
        <dbReference type="Rhea" id="RHEA:79367"/>
        <dbReference type="ChEBI" id="CHEBI:229968"/>
    </reaction>
</comment>
<evidence type="ECO:0000256" key="22">
    <source>
        <dbReference type="ARBA" id="ARBA00045018"/>
    </source>
</evidence>
<comment type="catalytic activity">
    <reaction evidence="14">
        <text>L-aspartyl-L-lysine(out) = L-aspartyl-L-lysine(in)</text>
        <dbReference type="Rhea" id="RHEA:79411"/>
        <dbReference type="ChEBI" id="CHEBI:229953"/>
    </reaction>
</comment>
<keyword evidence="28" id="KW-1185">Reference proteome</keyword>
<dbReference type="AlphaFoldDB" id="I7M8T1"/>
<dbReference type="GeneID" id="7842967"/>
<feature type="region of interest" description="Disordered" evidence="25">
    <location>
        <begin position="1"/>
        <end position="21"/>
    </location>
</feature>
<comment type="catalytic activity">
    <reaction evidence="17">
        <text>L-arginyl-glycine(out) = L-arginyl-glycine(in)</text>
        <dbReference type="Rhea" id="RHEA:79391"/>
        <dbReference type="ChEBI" id="CHEBI:229955"/>
    </reaction>
</comment>
<comment type="subcellular location">
    <subcellularLocation>
        <location evidence="1">Lysosome membrane</location>
        <topology evidence="1">Multi-pass membrane protein</topology>
    </subcellularLocation>
</comment>
<proteinExistence type="inferred from homology"/>
<keyword evidence="4 26" id="KW-0812">Transmembrane</keyword>
<comment type="catalytic activity">
    <reaction evidence="19">
        <text>L-alanyl-L-lysine(out) = L-alanyl-L-lysine(in)</text>
        <dbReference type="Rhea" id="RHEA:79415"/>
        <dbReference type="ChEBI" id="CHEBI:192470"/>
    </reaction>
</comment>
<feature type="transmembrane region" description="Helical" evidence="26">
    <location>
        <begin position="357"/>
        <end position="379"/>
    </location>
</feature>
<dbReference type="Proteomes" id="UP000009168">
    <property type="component" value="Unassembled WGS sequence"/>
</dbReference>
<feature type="transmembrane region" description="Helical" evidence="26">
    <location>
        <begin position="331"/>
        <end position="351"/>
    </location>
</feature>
<dbReference type="EMBL" id="GG662639">
    <property type="protein sequence ID" value="EAR99608.2"/>
    <property type="molecule type" value="Genomic_DNA"/>
</dbReference>
<feature type="transmembrane region" description="Helical" evidence="26">
    <location>
        <begin position="296"/>
        <end position="324"/>
    </location>
</feature>
<keyword evidence="7" id="KW-0458">Lysosome</keyword>
<dbReference type="eggNOG" id="KOG4686">
    <property type="taxonomic scope" value="Eukaryota"/>
</dbReference>
<comment type="catalytic activity">
    <reaction evidence="18">
        <text>L-histidyl-L-alpha-amino acid(out) = L-histidyl-L-alpha-amino acid(in)</text>
        <dbReference type="Rhea" id="RHEA:79379"/>
        <dbReference type="ChEBI" id="CHEBI:229964"/>
    </reaction>
</comment>
<accession>I7M8T1</accession>
<evidence type="ECO:0000256" key="3">
    <source>
        <dbReference type="ARBA" id="ARBA00022448"/>
    </source>
</evidence>
<dbReference type="KEGG" id="tet:TTHERM_00139710"/>
<comment type="catalytic activity">
    <reaction evidence="9">
        <text>L-histidyl-glycine(out) = L-histidyl-glycine(in)</text>
        <dbReference type="Rhea" id="RHEA:79395"/>
        <dbReference type="ChEBI" id="CHEBI:229957"/>
    </reaction>
</comment>
<evidence type="ECO:0000256" key="26">
    <source>
        <dbReference type="SAM" id="Phobius"/>
    </source>
</evidence>
<dbReference type="InterPro" id="IPR011701">
    <property type="entry name" value="MFS"/>
</dbReference>
<dbReference type="Pfam" id="PF07690">
    <property type="entry name" value="MFS_1"/>
    <property type="match status" value="1"/>
</dbReference>
<comment type="catalytic activity">
    <reaction evidence="8">
        <text>L-lysyl-L-alanine(out) = L-lysyl-L-alanine(in)</text>
        <dbReference type="Rhea" id="RHEA:79399"/>
        <dbReference type="ChEBI" id="CHEBI:229954"/>
    </reaction>
</comment>
<comment type="catalytic activity">
    <reaction evidence="16">
        <text>L-lysyl-L-lysine(out) = L-lysyl-L-lysine(in)</text>
        <dbReference type="Rhea" id="RHEA:79403"/>
        <dbReference type="ChEBI" id="CHEBI:229956"/>
    </reaction>
</comment>
<evidence type="ECO:0000256" key="16">
    <source>
        <dbReference type="ARBA" id="ARBA00044900"/>
    </source>
</evidence>